<keyword evidence="4" id="KW-1185">Reference proteome</keyword>
<accession>A0ABW5GMI1</accession>
<evidence type="ECO:0000313" key="3">
    <source>
        <dbReference type="EMBL" id="MFD2462063.1"/>
    </source>
</evidence>
<dbReference type="Gene3D" id="2.120.10.30">
    <property type="entry name" value="TolB, C-terminal domain"/>
    <property type="match status" value="1"/>
</dbReference>
<proteinExistence type="inferred from homology"/>
<dbReference type="PANTHER" id="PTHR10907:SF47">
    <property type="entry name" value="REGUCALCIN"/>
    <property type="match status" value="1"/>
</dbReference>
<protein>
    <submittedName>
        <fullName evidence="3">SMP-30/gluconolactonase/LRE family protein</fullName>
    </submittedName>
</protein>
<dbReference type="Proteomes" id="UP001597419">
    <property type="component" value="Unassembled WGS sequence"/>
</dbReference>
<name>A0ABW5GMI1_9PSEU</name>
<dbReference type="SUPFAM" id="SSF63829">
    <property type="entry name" value="Calcium-dependent phosphotriesterase"/>
    <property type="match status" value="1"/>
</dbReference>
<evidence type="ECO:0000256" key="1">
    <source>
        <dbReference type="ARBA" id="ARBA00008853"/>
    </source>
</evidence>
<dbReference type="EMBL" id="JBHUKU010000014">
    <property type="protein sequence ID" value="MFD2462063.1"/>
    <property type="molecule type" value="Genomic_DNA"/>
</dbReference>
<dbReference type="Pfam" id="PF08450">
    <property type="entry name" value="SGL"/>
    <property type="match status" value="1"/>
</dbReference>
<comment type="caution">
    <text evidence="3">The sequence shown here is derived from an EMBL/GenBank/DDBJ whole genome shotgun (WGS) entry which is preliminary data.</text>
</comment>
<gene>
    <name evidence="3" type="ORF">ACFSYJ_25880</name>
</gene>
<comment type="similarity">
    <text evidence="1">Belongs to the SMP-30/CGR1 family.</text>
</comment>
<dbReference type="InterPro" id="IPR011042">
    <property type="entry name" value="6-blade_b-propeller_TolB-like"/>
</dbReference>
<evidence type="ECO:0000259" key="2">
    <source>
        <dbReference type="Pfam" id="PF08450"/>
    </source>
</evidence>
<reference evidence="4" key="1">
    <citation type="journal article" date="2019" name="Int. J. Syst. Evol. Microbiol.">
        <title>The Global Catalogue of Microorganisms (GCM) 10K type strain sequencing project: providing services to taxonomists for standard genome sequencing and annotation.</title>
        <authorList>
            <consortium name="The Broad Institute Genomics Platform"/>
            <consortium name="The Broad Institute Genome Sequencing Center for Infectious Disease"/>
            <person name="Wu L."/>
            <person name="Ma J."/>
        </authorList>
    </citation>
    <scope>NUCLEOTIDE SEQUENCE [LARGE SCALE GENOMIC DNA]</scope>
    <source>
        <strain evidence="4">CGMCC 4.7643</strain>
    </source>
</reference>
<evidence type="ECO:0000313" key="4">
    <source>
        <dbReference type="Proteomes" id="UP001597419"/>
    </source>
</evidence>
<dbReference type="InterPro" id="IPR013658">
    <property type="entry name" value="SGL"/>
</dbReference>
<dbReference type="RefSeq" id="WP_345391464.1">
    <property type="nucleotide sequence ID" value="NZ_BAABHG010000004.1"/>
</dbReference>
<feature type="domain" description="SMP-30/Gluconolactonase/LRE-like region" evidence="2">
    <location>
        <begin position="14"/>
        <end position="252"/>
    </location>
</feature>
<sequence length="280" mass="30095">MSRYEVVTDARAELGECPLWNPRTGTLHWVDIPNGFLHTHRPSDGTHTRLFVRPFLSAVALTDHGSLVAAVRGGVAHLDPETRELRFFASIERENPARRLNDVGVDPAGGLWVGCVDDGETPGSSTIYRVDHTGVRPMITGLDFANGIAWSPDGRTLYTVDSLRYTVAAHDVSGGEPSFRDFVWQGTARDGMPDGLAIDLAGDLWVAFWGAGCLRRLGPDGTVREVVTLPAQRVSSCAFGGERLDTLYVTSAAGDGESSGAVFALPVRTPGLPVPTITRT</sequence>
<organism evidence="3 4">
    <name type="scientific">Amycolatopsis samaneae</name>
    <dbReference type="NCBI Taxonomy" id="664691"/>
    <lineage>
        <taxon>Bacteria</taxon>
        <taxon>Bacillati</taxon>
        <taxon>Actinomycetota</taxon>
        <taxon>Actinomycetes</taxon>
        <taxon>Pseudonocardiales</taxon>
        <taxon>Pseudonocardiaceae</taxon>
        <taxon>Amycolatopsis</taxon>
    </lineage>
</organism>
<dbReference type="PANTHER" id="PTHR10907">
    <property type="entry name" value="REGUCALCIN"/>
    <property type="match status" value="1"/>
</dbReference>
<dbReference type="PRINTS" id="PR01790">
    <property type="entry name" value="SMP30FAMILY"/>
</dbReference>
<dbReference type="InterPro" id="IPR005511">
    <property type="entry name" value="SMP-30"/>
</dbReference>